<gene>
    <name evidence="4" type="ORF">DVH24_036111</name>
</gene>
<evidence type="ECO:0000256" key="1">
    <source>
        <dbReference type="ARBA" id="ARBA00004496"/>
    </source>
</evidence>
<name>A0A498IEV7_MALDO</name>
<evidence type="ECO:0000313" key="4">
    <source>
        <dbReference type="EMBL" id="RXH81770.1"/>
    </source>
</evidence>
<comment type="caution">
    <text evidence="4">The sequence shown here is derived from an EMBL/GenBank/DDBJ whole genome shotgun (WGS) entry which is preliminary data.</text>
</comment>
<dbReference type="InterPro" id="IPR000406">
    <property type="entry name" value="Rho_GDI"/>
</dbReference>
<evidence type="ECO:0000256" key="2">
    <source>
        <dbReference type="ARBA" id="ARBA00009758"/>
    </source>
</evidence>
<evidence type="ECO:0000256" key="3">
    <source>
        <dbReference type="ARBA" id="ARBA00022490"/>
    </source>
</evidence>
<keyword evidence="3" id="KW-0963">Cytoplasm</keyword>
<accession>A0A498IEV7</accession>
<dbReference type="Proteomes" id="UP000290289">
    <property type="component" value="Chromosome 12"/>
</dbReference>
<dbReference type="GO" id="GO:0007266">
    <property type="term" value="P:Rho protein signal transduction"/>
    <property type="evidence" value="ECO:0007669"/>
    <property type="project" value="InterPro"/>
</dbReference>
<dbReference type="InterPro" id="IPR024792">
    <property type="entry name" value="RhoGDI_dom_sf"/>
</dbReference>
<proteinExistence type="inferred from homology"/>
<organism evidence="4 5">
    <name type="scientific">Malus domestica</name>
    <name type="common">Apple</name>
    <name type="synonym">Pyrus malus</name>
    <dbReference type="NCBI Taxonomy" id="3750"/>
    <lineage>
        <taxon>Eukaryota</taxon>
        <taxon>Viridiplantae</taxon>
        <taxon>Streptophyta</taxon>
        <taxon>Embryophyta</taxon>
        <taxon>Tracheophyta</taxon>
        <taxon>Spermatophyta</taxon>
        <taxon>Magnoliopsida</taxon>
        <taxon>eudicotyledons</taxon>
        <taxon>Gunneridae</taxon>
        <taxon>Pentapetalae</taxon>
        <taxon>rosids</taxon>
        <taxon>fabids</taxon>
        <taxon>Rosales</taxon>
        <taxon>Rosaceae</taxon>
        <taxon>Amygdaloideae</taxon>
        <taxon>Maleae</taxon>
        <taxon>Malus</taxon>
    </lineage>
</organism>
<evidence type="ECO:0000313" key="5">
    <source>
        <dbReference type="Proteomes" id="UP000290289"/>
    </source>
</evidence>
<dbReference type="GO" id="GO:0005737">
    <property type="term" value="C:cytoplasm"/>
    <property type="evidence" value="ECO:0007669"/>
    <property type="project" value="UniProtKB-SubCell"/>
</dbReference>
<sequence length="99" mass="11308">MHTNLEIAVVLQRNFTKIFIEYIMLDGMNDEKQHAHQLGKFVETFQVINLVLTGSIKEQMLSAFALDKEPYMHTLEDETTPFGLLARGIYAVKLKVHGS</sequence>
<dbReference type="SUPFAM" id="SSF81296">
    <property type="entry name" value="E set domains"/>
    <property type="match status" value="1"/>
</dbReference>
<comment type="subcellular location">
    <subcellularLocation>
        <location evidence="1">Cytoplasm</location>
    </subcellularLocation>
</comment>
<dbReference type="Gene3D" id="2.70.50.30">
    <property type="entry name" value="Coagulation Factor XIII, subunit A, domain 1"/>
    <property type="match status" value="1"/>
</dbReference>
<dbReference type="GO" id="GO:0005094">
    <property type="term" value="F:Rho GDP-dissociation inhibitor activity"/>
    <property type="evidence" value="ECO:0007669"/>
    <property type="project" value="InterPro"/>
</dbReference>
<protein>
    <submittedName>
        <fullName evidence="4">Uncharacterized protein</fullName>
    </submittedName>
</protein>
<dbReference type="AlphaFoldDB" id="A0A498IEV7"/>
<comment type="similarity">
    <text evidence="2">Belongs to the Rho GDI family.</text>
</comment>
<keyword evidence="5" id="KW-1185">Reference proteome</keyword>
<dbReference type="Pfam" id="PF02115">
    <property type="entry name" value="Rho_GDI"/>
    <property type="match status" value="1"/>
</dbReference>
<dbReference type="EMBL" id="RDQH01000338">
    <property type="protein sequence ID" value="RXH81770.1"/>
    <property type="molecule type" value="Genomic_DNA"/>
</dbReference>
<reference evidence="4 5" key="1">
    <citation type="submission" date="2018-10" db="EMBL/GenBank/DDBJ databases">
        <title>A high-quality apple genome assembly.</title>
        <authorList>
            <person name="Hu J."/>
        </authorList>
    </citation>
    <scope>NUCLEOTIDE SEQUENCE [LARGE SCALE GENOMIC DNA]</scope>
    <source>
        <strain evidence="5">cv. HFTH1</strain>
        <tissue evidence="4">Young leaf</tissue>
    </source>
</reference>
<dbReference type="InterPro" id="IPR014756">
    <property type="entry name" value="Ig_E-set"/>
</dbReference>